<organism evidence="2 3">
    <name type="scientific">Arcticibacterium luteifluviistationis</name>
    <dbReference type="NCBI Taxonomy" id="1784714"/>
    <lineage>
        <taxon>Bacteria</taxon>
        <taxon>Pseudomonadati</taxon>
        <taxon>Bacteroidota</taxon>
        <taxon>Cytophagia</taxon>
        <taxon>Cytophagales</taxon>
        <taxon>Leadbetterellaceae</taxon>
        <taxon>Arcticibacterium</taxon>
    </lineage>
</organism>
<feature type="transmembrane region" description="Helical" evidence="1">
    <location>
        <begin position="35"/>
        <end position="58"/>
    </location>
</feature>
<name>A0A2Z4G733_9BACT</name>
<dbReference type="Pfam" id="PF20221">
    <property type="entry name" value="DUF6580"/>
    <property type="match status" value="1"/>
</dbReference>
<keyword evidence="1" id="KW-1133">Transmembrane helix</keyword>
<dbReference type="KEGG" id="als:DJ013_01335"/>
<sequence>MKNKQILIPVILLIAFAALSRLVSHPMNFTPITALILFSVFVFEGKWKIIVPAIAIVLSDVILELNAGTGFHSGTVLVYTAYVLIGVIGYFLLKKASFTNILTSSVAGSVSFFLLTNFALFYPKAAAGSEYGYTHDLAGIMASYTAGIPFFRNMLMGDVFYTGLLFGAYFTIRHFVLKPSTVKSK</sequence>
<feature type="transmembrane region" description="Helical" evidence="1">
    <location>
        <begin position="70"/>
        <end position="93"/>
    </location>
</feature>
<feature type="transmembrane region" description="Helical" evidence="1">
    <location>
        <begin position="100"/>
        <end position="122"/>
    </location>
</feature>
<evidence type="ECO:0000313" key="3">
    <source>
        <dbReference type="Proteomes" id="UP000249873"/>
    </source>
</evidence>
<feature type="transmembrane region" description="Helical" evidence="1">
    <location>
        <begin position="6"/>
        <end position="23"/>
    </location>
</feature>
<proteinExistence type="predicted"/>
<evidence type="ECO:0008006" key="4">
    <source>
        <dbReference type="Google" id="ProtNLM"/>
    </source>
</evidence>
<keyword evidence="1" id="KW-0472">Membrane</keyword>
<protein>
    <recommendedName>
        <fullName evidence="4">Rod shape-determining protein MreD</fullName>
    </recommendedName>
</protein>
<evidence type="ECO:0000313" key="2">
    <source>
        <dbReference type="EMBL" id="AWV96893.1"/>
    </source>
</evidence>
<dbReference type="AlphaFoldDB" id="A0A2Z4G733"/>
<accession>A0A2Z4G733</accession>
<dbReference type="EMBL" id="CP029480">
    <property type="protein sequence ID" value="AWV96893.1"/>
    <property type="molecule type" value="Genomic_DNA"/>
</dbReference>
<keyword evidence="3" id="KW-1185">Reference proteome</keyword>
<feature type="transmembrane region" description="Helical" evidence="1">
    <location>
        <begin position="159"/>
        <end position="176"/>
    </location>
</feature>
<gene>
    <name evidence="2" type="ORF">DJ013_01335</name>
</gene>
<dbReference type="Proteomes" id="UP000249873">
    <property type="component" value="Chromosome"/>
</dbReference>
<reference evidence="2 3" key="1">
    <citation type="submission" date="2018-05" db="EMBL/GenBank/DDBJ databases">
        <title>Complete genome sequence of Arcticibacterium luteifluviistationis SM1504T, a cytophagaceae bacterium isolated from Arctic surface seawater.</title>
        <authorList>
            <person name="Li Y."/>
            <person name="Qin Q.-L."/>
        </authorList>
    </citation>
    <scope>NUCLEOTIDE SEQUENCE [LARGE SCALE GENOMIC DNA]</scope>
    <source>
        <strain evidence="2 3">SM1504</strain>
    </source>
</reference>
<dbReference type="OrthoDB" id="9806699at2"/>
<dbReference type="InterPro" id="IPR046487">
    <property type="entry name" value="DUF6580"/>
</dbReference>
<evidence type="ECO:0000256" key="1">
    <source>
        <dbReference type="SAM" id="Phobius"/>
    </source>
</evidence>
<keyword evidence="1" id="KW-0812">Transmembrane</keyword>
<dbReference type="RefSeq" id="WP_111369995.1">
    <property type="nucleotide sequence ID" value="NZ_CP029480.1"/>
</dbReference>